<dbReference type="InterPro" id="IPR001496">
    <property type="entry name" value="SOCS_box"/>
</dbReference>
<accession>V3YWN3</accession>
<dbReference type="HOGENOM" id="CLU_691320_0_0_1"/>
<dbReference type="GeneID" id="20241311"/>
<dbReference type="InterPro" id="IPR036770">
    <property type="entry name" value="Ankyrin_rpt-contain_sf"/>
</dbReference>
<feature type="region of interest" description="Disordered" evidence="1">
    <location>
        <begin position="40"/>
        <end position="71"/>
    </location>
</feature>
<dbReference type="CTD" id="20241311"/>
<dbReference type="KEGG" id="lgi:LOTGIDRAFT_170069"/>
<dbReference type="RefSeq" id="XP_009066941.1">
    <property type="nucleotide sequence ID" value="XM_009068693.1"/>
</dbReference>
<sequence length="399" mass="46626">MAAKLCEPECLSEIIRIGYSESSLELKKILDAKDENSNSIRGTFGGTKDNPMVVGDCDNDDNDNDSDNDDDEYEWNMDDINNQYDRYCWEQEEVFYKKYYKKKFLREIDFRDTEGLTAFQHCIQATKVPVEKKVECLRLLAQSGVDLTLKSDCEQNPIEMALDLGSDERVLACLIDFGCKVNLDECFSNAKLQRNIPLMNFFIERGANVHFINYLNQNCILHFLYNGDARKNMKEFDEVLRVLIQKYKVDINFCNQHSSIFSGAFYLLTKCNSFPLQFLMSENIDVISNANIDKEMPILDERQRREVRMPVKQYVQLLYDYNMPYDMLIRFIGTELDRDTKKWLNELFDSPSSLSKICKFSVRKCLGKDIKWKVEQLQVPEVIKDIILLKNLLSSECFN</sequence>
<gene>
    <name evidence="3" type="ORF">LOTGIDRAFT_170069</name>
</gene>
<dbReference type="AlphaFoldDB" id="V3YWN3"/>
<evidence type="ECO:0000313" key="3">
    <source>
        <dbReference type="EMBL" id="ESO82438.1"/>
    </source>
</evidence>
<organism evidence="3 4">
    <name type="scientific">Lottia gigantea</name>
    <name type="common">Giant owl limpet</name>
    <dbReference type="NCBI Taxonomy" id="225164"/>
    <lineage>
        <taxon>Eukaryota</taxon>
        <taxon>Metazoa</taxon>
        <taxon>Spiralia</taxon>
        <taxon>Lophotrochozoa</taxon>
        <taxon>Mollusca</taxon>
        <taxon>Gastropoda</taxon>
        <taxon>Patellogastropoda</taxon>
        <taxon>Lottioidea</taxon>
        <taxon>Lottiidae</taxon>
        <taxon>Lottia</taxon>
    </lineage>
</organism>
<evidence type="ECO:0000259" key="2">
    <source>
        <dbReference type="SMART" id="SM00969"/>
    </source>
</evidence>
<proteinExistence type="predicted"/>
<evidence type="ECO:0000313" key="4">
    <source>
        <dbReference type="Proteomes" id="UP000030746"/>
    </source>
</evidence>
<dbReference type="Gene3D" id="1.25.40.20">
    <property type="entry name" value="Ankyrin repeat-containing domain"/>
    <property type="match status" value="1"/>
</dbReference>
<dbReference type="EMBL" id="KB203918">
    <property type="protein sequence ID" value="ESO82438.1"/>
    <property type="molecule type" value="Genomic_DNA"/>
</dbReference>
<feature type="domain" description="SOCS box" evidence="2">
    <location>
        <begin position="351"/>
        <end position="390"/>
    </location>
</feature>
<feature type="compositionally biased region" description="Acidic residues" evidence="1">
    <location>
        <begin position="57"/>
        <end position="71"/>
    </location>
</feature>
<protein>
    <recommendedName>
        <fullName evidence="2">SOCS box domain-containing protein</fullName>
    </recommendedName>
</protein>
<dbReference type="SUPFAM" id="SSF48403">
    <property type="entry name" value="Ankyrin repeat"/>
    <property type="match status" value="1"/>
</dbReference>
<dbReference type="Proteomes" id="UP000030746">
    <property type="component" value="Unassembled WGS sequence"/>
</dbReference>
<reference evidence="3 4" key="1">
    <citation type="journal article" date="2013" name="Nature">
        <title>Insights into bilaterian evolution from three spiralian genomes.</title>
        <authorList>
            <person name="Simakov O."/>
            <person name="Marletaz F."/>
            <person name="Cho S.J."/>
            <person name="Edsinger-Gonzales E."/>
            <person name="Havlak P."/>
            <person name="Hellsten U."/>
            <person name="Kuo D.H."/>
            <person name="Larsson T."/>
            <person name="Lv J."/>
            <person name="Arendt D."/>
            <person name="Savage R."/>
            <person name="Osoegawa K."/>
            <person name="de Jong P."/>
            <person name="Grimwood J."/>
            <person name="Chapman J.A."/>
            <person name="Shapiro H."/>
            <person name="Aerts A."/>
            <person name="Otillar R.P."/>
            <person name="Terry A.Y."/>
            <person name="Boore J.L."/>
            <person name="Grigoriev I.V."/>
            <person name="Lindberg D.R."/>
            <person name="Seaver E.C."/>
            <person name="Weisblat D.A."/>
            <person name="Putnam N.H."/>
            <person name="Rokhsar D.S."/>
        </authorList>
    </citation>
    <scope>NUCLEOTIDE SEQUENCE [LARGE SCALE GENOMIC DNA]</scope>
</reference>
<name>V3YWN3_LOTGI</name>
<dbReference type="Gene3D" id="1.10.750.20">
    <property type="entry name" value="SOCS box"/>
    <property type="match status" value="1"/>
</dbReference>
<dbReference type="Pfam" id="PF07525">
    <property type="entry name" value="SOCS_box"/>
    <property type="match status" value="1"/>
</dbReference>
<dbReference type="CDD" id="cd03587">
    <property type="entry name" value="SOCS"/>
    <property type="match status" value="1"/>
</dbReference>
<keyword evidence="4" id="KW-1185">Reference proteome</keyword>
<evidence type="ECO:0000256" key="1">
    <source>
        <dbReference type="SAM" id="MobiDB-lite"/>
    </source>
</evidence>
<dbReference type="OrthoDB" id="10664671at2759"/>
<dbReference type="SMART" id="SM00969">
    <property type="entry name" value="SOCS_box"/>
    <property type="match status" value="1"/>
</dbReference>